<reference evidence="3" key="1">
    <citation type="journal article" date="2021" name="PeerJ">
        <title>Extensive microbial diversity within the chicken gut microbiome revealed by metagenomics and culture.</title>
        <authorList>
            <person name="Gilroy R."/>
            <person name="Ravi A."/>
            <person name="Getino M."/>
            <person name="Pursley I."/>
            <person name="Horton D.L."/>
            <person name="Alikhan N.F."/>
            <person name="Baker D."/>
            <person name="Gharbi K."/>
            <person name="Hall N."/>
            <person name="Watson M."/>
            <person name="Adriaenssens E.M."/>
            <person name="Foster-Nyarko E."/>
            <person name="Jarju S."/>
            <person name="Secka A."/>
            <person name="Antonio M."/>
            <person name="Oren A."/>
            <person name="Chaudhuri R.R."/>
            <person name="La Ragione R."/>
            <person name="Hildebrand F."/>
            <person name="Pallen M.J."/>
        </authorList>
    </citation>
    <scope>NUCLEOTIDE SEQUENCE</scope>
    <source>
        <strain evidence="3">14975</strain>
    </source>
</reference>
<dbReference type="Proteomes" id="UP000823964">
    <property type="component" value="Unassembled WGS sequence"/>
</dbReference>
<feature type="chain" id="PRO_5038712966" description="HEAT repeat domain-containing protein" evidence="2">
    <location>
        <begin position="25"/>
        <end position="445"/>
    </location>
</feature>
<protein>
    <recommendedName>
        <fullName evidence="5">HEAT repeat domain-containing protein</fullName>
    </recommendedName>
</protein>
<feature type="compositionally biased region" description="Pro residues" evidence="1">
    <location>
        <begin position="34"/>
        <end position="48"/>
    </location>
</feature>
<evidence type="ECO:0000313" key="4">
    <source>
        <dbReference type="Proteomes" id="UP000823964"/>
    </source>
</evidence>
<proteinExistence type="predicted"/>
<dbReference type="EMBL" id="DXFQ01000056">
    <property type="protein sequence ID" value="HIX19645.1"/>
    <property type="molecule type" value="Genomic_DNA"/>
</dbReference>
<feature type="region of interest" description="Disordered" evidence="1">
    <location>
        <begin position="27"/>
        <end position="57"/>
    </location>
</feature>
<comment type="caution">
    <text evidence="3">The sequence shown here is derived from an EMBL/GenBank/DDBJ whole genome shotgun (WGS) entry which is preliminary data.</text>
</comment>
<gene>
    <name evidence="3" type="ORF">H9862_03470</name>
</gene>
<evidence type="ECO:0008006" key="5">
    <source>
        <dbReference type="Google" id="ProtNLM"/>
    </source>
</evidence>
<reference evidence="3" key="2">
    <citation type="submission" date="2021-04" db="EMBL/GenBank/DDBJ databases">
        <authorList>
            <person name="Gilroy R."/>
        </authorList>
    </citation>
    <scope>NUCLEOTIDE SEQUENCE</scope>
    <source>
        <strain evidence="3">14975</strain>
    </source>
</reference>
<organism evidence="3 4">
    <name type="scientific">Candidatus Akkermansia intestinigallinarum</name>
    <dbReference type="NCBI Taxonomy" id="2838431"/>
    <lineage>
        <taxon>Bacteria</taxon>
        <taxon>Pseudomonadati</taxon>
        <taxon>Verrucomicrobiota</taxon>
        <taxon>Verrucomicrobiia</taxon>
        <taxon>Verrucomicrobiales</taxon>
        <taxon>Akkermansiaceae</taxon>
        <taxon>Akkermansia</taxon>
    </lineage>
</organism>
<evidence type="ECO:0000256" key="1">
    <source>
        <dbReference type="SAM" id="MobiDB-lite"/>
    </source>
</evidence>
<dbReference type="AlphaFoldDB" id="A0A9D1VBC3"/>
<name>A0A9D1VBC3_9BACT</name>
<evidence type="ECO:0000256" key="2">
    <source>
        <dbReference type="SAM" id="SignalP"/>
    </source>
</evidence>
<keyword evidence="2" id="KW-0732">Signal</keyword>
<sequence length="445" mass="49391">MNKAYRQSLLPLLPLLLQVPQLRAAEDGSAVPTPAEPPAAAPAPPPSAPGNTAPIARSGTQDHELLEASRLLAARGKMPDCITELLRNRIRSLLHKGANPLTTTPEGNSAQLYLMADGDFYRQLLDDKLVGALPKESPADDSLASLINYIRKKLRQWDSDLPEPARQELLAAAVKPLAPRAWELLDELMSRPLSGPVQKNAMANTLRFLQLADGADFDKRMAELPYWEHAEHFIESTPGALLEILRDLRCTIPSDKLRQAAARLRTMLPASVDDQIDCNAAAPLALILDMLMNQEGDKAWPDIEPYLSSHDPQMVCAARVMQLRHLGLPEPEADRLAPYRERLSGVHAEQLEELITCCRIHRAVTRDEPALMQAGDLEKAPGILHNLGAHAHARIIEKALTLGSLTDERWQNLRQQYIYERSDSPKLRAAQFILDHPELFATDHD</sequence>
<feature type="signal peptide" evidence="2">
    <location>
        <begin position="1"/>
        <end position="24"/>
    </location>
</feature>
<accession>A0A9D1VBC3</accession>
<evidence type="ECO:0000313" key="3">
    <source>
        <dbReference type="EMBL" id="HIX19645.1"/>
    </source>
</evidence>